<feature type="domain" description="Antitoxin SocA-like Panacea" evidence="1">
    <location>
        <begin position="28"/>
        <end position="123"/>
    </location>
</feature>
<protein>
    <submittedName>
        <fullName evidence="2">Panacea domain-containing protein</fullName>
    </submittedName>
</protein>
<dbReference type="EMBL" id="JBHSDU010000010">
    <property type="protein sequence ID" value="MFC4311666.1"/>
    <property type="molecule type" value="Genomic_DNA"/>
</dbReference>
<reference evidence="3" key="1">
    <citation type="journal article" date="2019" name="Int. J. Syst. Evol. Microbiol.">
        <title>The Global Catalogue of Microorganisms (GCM) 10K type strain sequencing project: providing services to taxonomists for standard genome sequencing and annotation.</title>
        <authorList>
            <consortium name="The Broad Institute Genomics Platform"/>
            <consortium name="The Broad Institute Genome Sequencing Center for Infectious Disease"/>
            <person name="Wu L."/>
            <person name="Ma J."/>
        </authorList>
    </citation>
    <scope>NUCLEOTIDE SEQUENCE [LARGE SCALE GENOMIC DNA]</scope>
    <source>
        <strain evidence="3">CGMCC 1.10759</strain>
    </source>
</reference>
<comment type="caution">
    <text evidence="2">The sequence shown here is derived from an EMBL/GenBank/DDBJ whole genome shotgun (WGS) entry which is preliminary data.</text>
</comment>
<accession>A0ABV8SVV1</accession>
<evidence type="ECO:0000259" key="1">
    <source>
        <dbReference type="Pfam" id="PF13274"/>
    </source>
</evidence>
<proteinExistence type="predicted"/>
<sequence length="157" mass="17829">MSRSSLAVADYLIKRQRERGRSLTPMQLIKLVYICHGWNLGVHKEPLITEPIEAWAYGPVIRRLYDAVKGYGSNPVGEINAAIEPLELSDAEKTLIDRVSDFYGQFSGIRLSQMTHMPNTPWEITRRQHGLNRIISNDLIEEFYARQAERGDAAATS</sequence>
<evidence type="ECO:0000313" key="3">
    <source>
        <dbReference type="Proteomes" id="UP001595904"/>
    </source>
</evidence>
<evidence type="ECO:0000313" key="2">
    <source>
        <dbReference type="EMBL" id="MFC4311666.1"/>
    </source>
</evidence>
<dbReference type="InterPro" id="IPR025272">
    <property type="entry name" value="SocA_Panacea"/>
</dbReference>
<dbReference type="RefSeq" id="WP_380600404.1">
    <property type="nucleotide sequence ID" value="NZ_JBHSDU010000010.1"/>
</dbReference>
<dbReference type="Proteomes" id="UP001595904">
    <property type="component" value="Unassembled WGS sequence"/>
</dbReference>
<gene>
    <name evidence="2" type="ORF">ACFPN2_21440</name>
</gene>
<keyword evidence="3" id="KW-1185">Reference proteome</keyword>
<organism evidence="2 3">
    <name type="scientific">Steroidobacter flavus</name>
    <dbReference type="NCBI Taxonomy" id="1842136"/>
    <lineage>
        <taxon>Bacteria</taxon>
        <taxon>Pseudomonadati</taxon>
        <taxon>Pseudomonadota</taxon>
        <taxon>Gammaproteobacteria</taxon>
        <taxon>Steroidobacterales</taxon>
        <taxon>Steroidobacteraceae</taxon>
        <taxon>Steroidobacter</taxon>
    </lineage>
</organism>
<name>A0ABV8SVV1_9GAMM</name>
<dbReference type="Pfam" id="PF13274">
    <property type="entry name" value="SocA_Panacea"/>
    <property type="match status" value="1"/>
</dbReference>